<protein>
    <recommendedName>
        <fullName evidence="1">Metallo-beta-lactamase domain-containing protein</fullName>
    </recommendedName>
</protein>
<dbReference type="InterPro" id="IPR001279">
    <property type="entry name" value="Metallo-B-lactamas"/>
</dbReference>
<feature type="domain" description="Metallo-beta-lactamase" evidence="1">
    <location>
        <begin position="21"/>
        <end position="180"/>
    </location>
</feature>
<dbReference type="SUPFAM" id="SSF56281">
    <property type="entry name" value="Metallo-hydrolase/oxidoreductase"/>
    <property type="match status" value="1"/>
</dbReference>
<proteinExistence type="predicted"/>
<name>A0A329URB3_9FIRM</name>
<dbReference type="AlphaFoldDB" id="A0A329URB3"/>
<gene>
    <name evidence="2" type="ORF">C4N21_12625</name>
</gene>
<dbReference type="Gene3D" id="3.60.15.10">
    <property type="entry name" value="Ribonuclease Z/Hydroxyacylglutathione hydrolase-like"/>
    <property type="match status" value="1"/>
</dbReference>
<evidence type="ECO:0000313" key="3">
    <source>
        <dbReference type="Proteomes" id="UP000250550"/>
    </source>
</evidence>
<dbReference type="InterPro" id="IPR036866">
    <property type="entry name" value="RibonucZ/Hydroxyglut_hydro"/>
</dbReference>
<sequence>MIDYNIIATGSKGNAVVIDQKILIDCGVSFKALSKVYRALKLVLLTHIHSDHFQPTTLRLLAENRPTLRFACCAWLCKPLVDAGVPVSQIDVLEPGHMYGYGICNVRPDMVKHNVPNCAWKVWLPSWKLFYCTDMNNLNGITAPNYDLYMVEANYDDAEIQAKIAEKKLNGEYIYELGVLHNHMSLAKINDWLYANMGQNSAYIYMHCHQDEEDAT</sequence>
<accession>A0A329URB3</accession>
<reference evidence="2 3" key="1">
    <citation type="submission" date="2018-02" db="EMBL/GenBank/DDBJ databases">
        <title>Complete genome sequencing of Faecalibacterium prausnitzii strains isolated from the human gut.</title>
        <authorList>
            <person name="Fitzgerald B.C."/>
            <person name="Shkoporov A.N."/>
            <person name="Ross P.R."/>
            <person name="Hill C."/>
        </authorList>
    </citation>
    <scope>NUCLEOTIDE SEQUENCE [LARGE SCALE GENOMIC DNA]</scope>
    <source>
        <strain evidence="2 3">APC924/119</strain>
    </source>
</reference>
<organism evidence="2 3">
    <name type="scientific">Faecalibacterium prausnitzii</name>
    <dbReference type="NCBI Taxonomy" id="853"/>
    <lineage>
        <taxon>Bacteria</taxon>
        <taxon>Bacillati</taxon>
        <taxon>Bacillota</taxon>
        <taxon>Clostridia</taxon>
        <taxon>Eubacteriales</taxon>
        <taxon>Oscillospiraceae</taxon>
        <taxon>Faecalibacterium</taxon>
    </lineage>
</organism>
<evidence type="ECO:0000313" key="2">
    <source>
        <dbReference type="EMBL" id="RAW63762.1"/>
    </source>
</evidence>
<dbReference type="Proteomes" id="UP000250550">
    <property type="component" value="Unassembled WGS sequence"/>
</dbReference>
<dbReference type="EMBL" id="PRLF01000024">
    <property type="protein sequence ID" value="RAW63762.1"/>
    <property type="molecule type" value="Genomic_DNA"/>
</dbReference>
<dbReference type="RefSeq" id="WP_112121978.1">
    <property type="nucleotide sequence ID" value="NZ_PRLF01000024.1"/>
</dbReference>
<evidence type="ECO:0000259" key="1">
    <source>
        <dbReference type="Pfam" id="PF12706"/>
    </source>
</evidence>
<comment type="caution">
    <text evidence="2">The sequence shown here is derived from an EMBL/GenBank/DDBJ whole genome shotgun (WGS) entry which is preliminary data.</text>
</comment>
<dbReference type="Pfam" id="PF12706">
    <property type="entry name" value="Lactamase_B_2"/>
    <property type="match status" value="1"/>
</dbReference>